<dbReference type="Proteomes" id="UP001307889">
    <property type="component" value="Chromosome 5"/>
</dbReference>
<reference evidence="1 2" key="1">
    <citation type="submission" date="2023-09" db="EMBL/GenBank/DDBJ databases">
        <title>Nesidiocoris tenuis whole genome shotgun sequence.</title>
        <authorList>
            <person name="Shibata T."/>
            <person name="Shimoda M."/>
            <person name="Kobayashi T."/>
            <person name="Uehara T."/>
        </authorList>
    </citation>
    <scope>NUCLEOTIDE SEQUENCE [LARGE SCALE GENOMIC DNA]</scope>
    <source>
        <strain evidence="1 2">Japan</strain>
    </source>
</reference>
<accession>A0ABN7ATA1</accession>
<evidence type="ECO:0000313" key="2">
    <source>
        <dbReference type="Proteomes" id="UP001307889"/>
    </source>
</evidence>
<dbReference type="EMBL" id="AP028913">
    <property type="protein sequence ID" value="BES94111.1"/>
    <property type="molecule type" value="Genomic_DNA"/>
</dbReference>
<name>A0ABN7ATA1_9HEMI</name>
<keyword evidence="2" id="KW-1185">Reference proteome</keyword>
<evidence type="ECO:0000313" key="1">
    <source>
        <dbReference type="EMBL" id="BES94111.1"/>
    </source>
</evidence>
<organism evidence="1 2">
    <name type="scientific">Nesidiocoris tenuis</name>
    <dbReference type="NCBI Taxonomy" id="355587"/>
    <lineage>
        <taxon>Eukaryota</taxon>
        <taxon>Metazoa</taxon>
        <taxon>Ecdysozoa</taxon>
        <taxon>Arthropoda</taxon>
        <taxon>Hexapoda</taxon>
        <taxon>Insecta</taxon>
        <taxon>Pterygota</taxon>
        <taxon>Neoptera</taxon>
        <taxon>Paraneoptera</taxon>
        <taxon>Hemiptera</taxon>
        <taxon>Heteroptera</taxon>
        <taxon>Panheteroptera</taxon>
        <taxon>Cimicomorpha</taxon>
        <taxon>Miridae</taxon>
        <taxon>Dicyphina</taxon>
        <taxon>Nesidiocoris</taxon>
    </lineage>
</organism>
<protein>
    <submittedName>
        <fullName evidence="1">Uncharacterized protein</fullName>
    </submittedName>
</protein>
<proteinExistence type="predicted"/>
<sequence>MRFLDHQTKVKQTKSNTKLARRSSSNKLLERSMTQMIAEHIESVVYEFLNSQRSEKWKSVSRVIHQNFCQAIGENFILEKPKNLQQGLRAIIVDFIAGWLVGAVADTDQTIKKLEEENNEVE</sequence>
<gene>
    <name evidence="1" type="ORF">NTJ_06920</name>
</gene>